<keyword evidence="6 11" id="KW-0812">Transmembrane</keyword>
<evidence type="ECO:0000313" key="17">
    <source>
        <dbReference type="Proteomes" id="UP001265083"/>
    </source>
</evidence>
<keyword evidence="4" id="KW-0597">Phosphoprotein</keyword>
<dbReference type="PANTHER" id="PTHR45436:SF5">
    <property type="entry name" value="SENSOR HISTIDINE KINASE TRCS"/>
    <property type="match status" value="1"/>
</dbReference>
<dbReference type="SUPFAM" id="SSF47384">
    <property type="entry name" value="Homodimeric domain of signal transducing histidine kinase"/>
    <property type="match status" value="1"/>
</dbReference>
<dbReference type="GeneID" id="77172664"/>
<gene>
    <name evidence="14" type="ORF">RD149_14180</name>
    <name evidence="15" type="ORF">SAMN04488548_134221</name>
</gene>
<dbReference type="InterPro" id="IPR036097">
    <property type="entry name" value="HisK_dim/P_sf"/>
</dbReference>
<dbReference type="PANTHER" id="PTHR45436">
    <property type="entry name" value="SENSOR HISTIDINE KINASE YKOH"/>
    <property type="match status" value="1"/>
</dbReference>
<dbReference type="RefSeq" id="WP_005195289.1">
    <property type="nucleotide sequence ID" value="NZ_FNLM01000034.1"/>
</dbReference>
<proteinExistence type="predicted"/>
<sequence>MNDERRRLRIPGSFGSRLMLAQAIVIAGGGISVAIVALFVAPHTFHDHLGQARLEPGSVQADHVEAAFTSSIVVSMSVALITSTILATAVSWFLARRVQQSVASVARSAVAIGAGNYRTRVPDRQLGTEFTQLSRAINQLAQRLDSQDDIRKRMLSDLAHELRTPLTTIGAITDAIEDGIRAPDSQTFDVVRTATTRLQRLAEDIATVSSADEHQMPLHPATITVNELLIATYEEAADLFTDAKVTLGIVTTAARVHIHVDAERMSQVLLNLLTNALRHSSPGQRVVVKADTAPAHAVRISVVDCGDGIPPQHLPHIFDRFYRTDSSRTRDAGGSGIGLTIARSIVEDHGGTLLAESLGAGHGATFTITLPTTTRRHIHRSTPGTEFSVAFKHRPRRGAADALQRDQATN</sequence>
<dbReference type="GO" id="GO:0000155">
    <property type="term" value="F:phosphorelay sensor kinase activity"/>
    <property type="evidence" value="ECO:0007669"/>
    <property type="project" value="InterPro"/>
</dbReference>
<dbReference type="Proteomes" id="UP000183180">
    <property type="component" value="Unassembled WGS sequence"/>
</dbReference>
<dbReference type="InterPro" id="IPR036890">
    <property type="entry name" value="HATPase_C_sf"/>
</dbReference>
<dbReference type="EC" id="2.7.13.3" evidence="3"/>
<dbReference type="InterPro" id="IPR050428">
    <property type="entry name" value="TCS_sensor_his_kinase"/>
</dbReference>
<evidence type="ECO:0000256" key="11">
    <source>
        <dbReference type="SAM" id="Phobius"/>
    </source>
</evidence>
<comment type="catalytic activity">
    <reaction evidence="1">
        <text>ATP + protein L-histidine = ADP + protein N-phospho-L-histidine.</text>
        <dbReference type="EC" id="2.7.13.3"/>
    </reaction>
</comment>
<dbReference type="InterPro" id="IPR003661">
    <property type="entry name" value="HisK_dim/P_dom"/>
</dbReference>
<reference evidence="15 16" key="1">
    <citation type="submission" date="2016-10" db="EMBL/GenBank/DDBJ databases">
        <authorList>
            <person name="de Groot N.N."/>
        </authorList>
    </citation>
    <scope>NUCLEOTIDE SEQUENCE [LARGE SCALE GENOMIC DNA]</scope>
    <source>
        <strain evidence="15 16">DSM 44215</strain>
    </source>
</reference>
<evidence type="ECO:0000256" key="6">
    <source>
        <dbReference type="ARBA" id="ARBA00022692"/>
    </source>
</evidence>
<dbReference type="Pfam" id="PF00512">
    <property type="entry name" value="HisKA"/>
    <property type="match status" value="1"/>
</dbReference>
<dbReference type="FunFam" id="3.30.565.10:FF:000006">
    <property type="entry name" value="Sensor histidine kinase WalK"/>
    <property type="match status" value="1"/>
</dbReference>
<dbReference type="Gene3D" id="6.10.340.10">
    <property type="match status" value="1"/>
</dbReference>
<keyword evidence="7 15" id="KW-0418">Kinase</keyword>
<dbReference type="STRING" id="158898.SAMN04488548_134221"/>
<evidence type="ECO:0000256" key="8">
    <source>
        <dbReference type="ARBA" id="ARBA00022989"/>
    </source>
</evidence>
<dbReference type="PRINTS" id="PR00344">
    <property type="entry name" value="BCTRLSENSOR"/>
</dbReference>
<reference evidence="14 17" key="2">
    <citation type="submission" date="2023-08" db="EMBL/GenBank/DDBJ databases">
        <title>Bioegradation of LLDPE and BLDPE plastic by marine bacteria from coast plastic debris.</title>
        <authorList>
            <person name="Rong Z."/>
        </authorList>
    </citation>
    <scope>NUCLEOTIDE SEQUENCE [LARGE SCALE GENOMIC DNA]</scope>
    <source>
        <strain evidence="14 17">Z-2</strain>
    </source>
</reference>
<evidence type="ECO:0000256" key="4">
    <source>
        <dbReference type="ARBA" id="ARBA00022553"/>
    </source>
</evidence>
<dbReference type="CDD" id="cd00082">
    <property type="entry name" value="HisKA"/>
    <property type="match status" value="1"/>
</dbReference>
<dbReference type="GO" id="GO:0005886">
    <property type="term" value="C:plasma membrane"/>
    <property type="evidence" value="ECO:0007669"/>
    <property type="project" value="UniProtKB-SubCell"/>
</dbReference>
<keyword evidence="8 11" id="KW-1133">Transmembrane helix</keyword>
<dbReference type="SMART" id="SM00388">
    <property type="entry name" value="HisKA"/>
    <property type="match status" value="1"/>
</dbReference>
<evidence type="ECO:0000259" key="12">
    <source>
        <dbReference type="PROSITE" id="PS50109"/>
    </source>
</evidence>
<evidence type="ECO:0000256" key="9">
    <source>
        <dbReference type="ARBA" id="ARBA00023012"/>
    </source>
</evidence>
<keyword evidence="5" id="KW-0808">Transferase</keyword>
<comment type="subcellular location">
    <subcellularLocation>
        <location evidence="2">Cell membrane</location>
    </subcellularLocation>
</comment>
<dbReference type="Gene3D" id="1.10.287.130">
    <property type="match status" value="1"/>
</dbReference>
<dbReference type="CDD" id="cd06225">
    <property type="entry name" value="HAMP"/>
    <property type="match status" value="1"/>
</dbReference>
<feature type="domain" description="Histidine kinase" evidence="12">
    <location>
        <begin position="157"/>
        <end position="374"/>
    </location>
</feature>
<dbReference type="Pfam" id="PF00672">
    <property type="entry name" value="HAMP"/>
    <property type="match status" value="1"/>
</dbReference>
<evidence type="ECO:0000256" key="7">
    <source>
        <dbReference type="ARBA" id="ARBA00022777"/>
    </source>
</evidence>
<dbReference type="InterPro" id="IPR005467">
    <property type="entry name" value="His_kinase_dom"/>
</dbReference>
<dbReference type="EMBL" id="FNLM01000034">
    <property type="protein sequence ID" value="SDU25635.1"/>
    <property type="molecule type" value="Genomic_DNA"/>
</dbReference>
<keyword evidence="9" id="KW-0902">Two-component regulatory system</keyword>
<dbReference type="PROSITE" id="PS50885">
    <property type="entry name" value="HAMP"/>
    <property type="match status" value="1"/>
</dbReference>
<evidence type="ECO:0000256" key="10">
    <source>
        <dbReference type="ARBA" id="ARBA00023136"/>
    </source>
</evidence>
<protein>
    <recommendedName>
        <fullName evidence="3">histidine kinase</fullName>
        <ecNumber evidence="3">2.7.13.3</ecNumber>
    </recommendedName>
</protein>
<evidence type="ECO:0000313" key="14">
    <source>
        <dbReference type="EMBL" id="MDS1114915.1"/>
    </source>
</evidence>
<evidence type="ECO:0000313" key="16">
    <source>
        <dbReference type="Proteomes" id="UP000183180"/>
    </source>
</evidence>
<dbReference type="Proteomes" id="UP001265083">
    <property type="component" value="Unassembled WGS sequence"/>
</dbReference>
<evidence type="ECO:0000256" key="5">
    <source>
        <dbReference type="ARBA" id="ARBA00022679"/>
    </source>
</evidence>
<dbReference type="Gene3D" id="3.30.565.10">
    <property type="entry name" value="Histidine kinase-like ATPase, C-terminal domain"/>
    <property type="match status" value="1"/>
</dbReference>
<feature type="transmembrane region" description="Helical" evidence="11">
    <location>
        <begin position="20"/>
        <end position="41"/>
    </location>
</feature>
<dbReference type="InterPro" id="IPR003660">
    <property type="entry name" value="HAMP_dom"/>
</dbReference>
<dbReference type="PROSITE" id="PS50109">
    <property type="entry name" value="HIS_KIN"/>
    <property type="match status" value="1"/>
</dbReference>
<keyword evidence="17" id="KW-1185">Reference proteome</keyword>
<accession>A0A1H2H1G9</accession>
<dbReference type="EMBL" id="JAVLUS010000011">
    <property type="protein sequence ID" value="MDS1114915.1"/>
    <property type="molecule type" value="Genomic_DNA"/>
</dbReference>
<organism evidence="15 16">
    <name type="scientific">Gordonia westfalica</name>
    <dbReference type="NCBI Taxonomy" id="158898"/>
    <lineage>
        <taxon>Bacteria</taxon>
        <taxon>Bacillati</taxon>
        <taxon>Actinomycetota</taxon>
        <taxon>Actinomycetes</taxon>
        <taxon>Mycobacteriales</taxon>
        <taxon>Gordoniaceae</taxon>
        <taxon>Gordonia</taxon>
    </lineage>
</organism>
<dbReference type="SMART" id="SM00387">
    <property type="entry name" value="HATPase_c"/>
    <property type="match status" value="1"/>
</dbReference>
<dbReference type="CDD" id="cd00075">
    <property type="entry name" value="HATPase"/>
    <property type="match status" value="1"/>
</dbReference>
<evidence type="ECO:0000259" key="13">
    <source>
        <dbReference type="PROSITE" id="PS50885"/>
    </source>
</evidence>
<dbReference type="OrthoDB" id="9757990at2"/>
<dbReference type="Pfam" id="PF02518">
    <property type="entry name" value="HATPase_c"/>
    <property type="match status" value="1"/>
</dbReference>
<feature type="domain" description="HAMP" evidence="13">
    <location>
        <begin position="96"/>
        <end position="149"/>
    </location>
</feature>
<evidence type="ECO:0000313" key="15">
    <source>
        <dbReference type="EMBL" id="SDU25635.1"/>
    </source>
</evidence>
<evidence type="ECO:0000256" key="2">
    <source>
        <dbReference type="ARBA" id="ARBA00004236"/>
    </source>
</evidence>
<name>A0A1H2H1G9_9ACTN</name>
<dbReference type="SUPFAM" id="SSF55874">
    <property type="entry name" value="ATPase domain of HSP90 chaperone/DNA topoisomerase II/histidine kinase"/>
    <property type="match status" value="1"/>
</dbReference>
<evidence type="ECO:0000256" key="3">
    <source>
        <dbReference type="ARBA" id="ARBA00012438"/>
    </source>
</evidence>
<feature type="transmembrane region" description="Helical" evidence="11">
    <location>
        <begin position="72"/>
        <end position="95"/>
    </location>
</feature>
<dbReference type="AlphaFoldDB" id="A0A1H2H1G9"/>
<dbReference type="SMART" id="SM00304">
    <property type="entry name" value="HAMP"/>
    <property type="match status" value="1"/>
</dbReference>
<evidence type="ECO:0000256" key="1">
    <source>
        <dbReference type="ARBA" id="ARBA00000085"/>
    </source>
</evidence>
<keyword evidence="10 11" id="KW-0472">Membrane</keyword>
<dbReference type="InterPro" id="IPR003594">
    <property type="entry name" value="HATPase_dom"/>
</dbReference>
<dbReference type="InterPro" id="IPR004358">
    <property type="entry name" value="Sig_transdc_His_kin-like_C"/>
</dbReference>